<dbReference type="EMBL" id="JPOX01000049">
    <property type="protein sequence ID" value="KFX42087.1"/>
    <property type="molecule type" value="Genomic_DNA"/>
</dbReference>
<reference evidence="4" key="2">
    <citation type="journal article" date="2014" name="PLoS Genet.">
        <title>Signature gene expression reveals novel clues to the molecular mechanisms of dimorphic transition in Penicillium marneffei.</title>
        <authorList>
            <person name="Yang E."/>
            <person name="Wang G."/>
            <person name="Cai J."/>
            <person name="Woo P.C."/>
            <person name="Lau S.K."/>
            <person name="Yuen K.-Y."/>
            <person name="Chow W.-N."/>
            <person name="Lin X."/>
        </authorList>
    </citation>
    <scope>NUCLEOTIDE SEQUENCE</scope>
    <source>
        <strain evidence="4">PM1</strain>
    </source>
</reference>
<keyword evidence="2" id="KW-0326">Glycosidase</keyword>
<feature type="domain" description="GH18" evidence="3">
    <location>
        <begin position="30"/>
        <end position="337"/>
    </location>
</feature>
<evidence type="ECO:0000259" key="3">
    <source>
        <dbReference type="PROSITE" id="PS51910"/>
    </source>
</evidence>
<dbReference type="PROSITE" id="PS51910">
    <property type="entry name" value="GH18_2"/>
    <property type="match status" value="1"/>
</dbReference>
<name>A0A093UP83_TALMA</name>
<dbReference type="GO" id="GO:0004568">
    <property type="term" value="F:chitinase activity"/>
    <property type="evidence" value="ECO:0007669"/>
    <property type="project" value="TreeGrafter"/>
</dbReference>
<comment type="caution">
    <text evidence="4">The sequence shown here is derived from an EMBL/GenBank/DDBJ whole genome shotgun (WGS) entry which is preliminary data.</text>
</comment>
<accession>A0A093UP83</accession>
<dbReference type="GO" id="GO:0005975">
    <property type="term" value="P:carbohydrate metabolic process"/>
    <property type="evidence" value="ECO:0007669"/>
    <property type="project" value="InterPro"/>
</dbReference>
<dbReference type="Gene3D" id="3.20.20.80">
    <property type="entry name" value="Glycosidases"/>
    <property type="match status" value="1"/>
</dbReference>
<dbReference type="PANTHER" id="PTHR45708:SF49">
    <property type="entry name" value="ENDOCHITINASE"/>
    <property type="match status" value="1"/>
</dbReference>
<dbReference type="GO" id="GO:0005576">
    <property type="term" value="C:extracellular region"/>
    <property type="evidence" value="ECO:0007669"/>
    <property type="project" value="TreeGrafter"/>
</dbReference>
<dbReference type="PANTHER" id="PTHR45708">
    <property type="entry name" value="ENDOCHITINASE"/>
    <property type="match status" value="1"/>
</dbReference>
<evidence type="ECO:0000256" key="2">
    <source>
        <dbReference type="ARBA" id="ARBA00023295"/>
    </source>
</evidence>
<gene>
    <name evidence="4" type="ORF">GQ26_0490290</name>
</gene>
<protein>
    <submittedName>
        <fullName evidence="4">Acidic endochitinase</fullName>
    </submittedName>
</protein>
<dbReference type="eggNOG" id="KOG4701">
    <property type="taxonomic scope" value="Eukaryota"/>
</dbReference>
<dbReference type="Pfam" id="PF00704">
    <property type="entry name" value="Glyco_hydro_18"/>
    <property type="match status" value="1"/>
</dbReference>
<dbReference type="HOGENOM" id="CLU_007818_2_1_1"/>
<dbReference type="AlphaFoldDB" id="A0A093UP83"/>
<evidence type="ECO:0000313" key="4">
    <source>
        <dbReference type="EMBL" id="KFX42087.1"/>
    </source>
</evidence>
<dbReference type="InterPro" id="IPR050542">
    <property type="entry name" value="Glycosyl_Hydrlase18_Chitinase"/>
</dbReference>
<reference key="1">
    <citation type="journal article" date="2014" name="PLoS Genet.">
        <title>Signature Gene Expression Reveals Novel Clues to the Molecular Mechanisms of Dimorphic Transition in Penicillium marneffei.</title>
        <authorList>
            <person name="Yang E."/>
            <person name="Wang G."/>
            <person name="Cai J."/>
            <person name="Woo P.C."/>
            <person name="Lau S.K."/>
            <person name="Yuen K.-Y."/>
            <person name="Chow W.-N."/>
            <person name="Lin X."/>
        </authorList>
    </citation>
    <scope>NUCLEOTIDE SEQUENCE [LARGE SCALE GENOMIC DNA]</scope>
    <source>
        <strain>PM1</strain>
    </source>
</reference>
<dbReference type="SUPFAM" id="SSF51445">
    <property type="entry name" value="(Trans)glycosidases"/>
    <property type="match status" value="1"/>
</dbReference>
<proteinExistence type="predicted"/>
<dbReference type="InterPro" id="IPR001223">
    <property type="entry name" value="Glyco_hydro18_cat"/>
</dbReference>
<evidence type="ECO:0000256" key="1">
    <source>
        <dbReference type="ARBA" id="ARBA00022801"/>
    </source>
</evidence>
<sequence>MYSLQTISYTGALASIALAYPTIHQRDSTNKLTVYWGAEDATTTLSDVCSDDSYQIVNLAFVSYFNGDGGYPTLSLSTLDGPSQAQQDAGATSLQDGSSLVDAIQACQSSEKLVIMSLGGDVGYSDVTFSGDDQANEVADMLWSLFGGGTDESINPLRPFGDVKLDGFDIGFKLTVHVHTDNESGDPTGYSTFVSRLRSNFAQDSSKTYYLTAAPQCVYPDKSIPLDVCQQLDYVWVQFYNNGDCDVAQSGFIDAVQNWSEGIGDAKLFIGAIASDANGDEGYLDSDTFASALQQVGDLGLSNFGGAMLWEAQLAVNNNNYHWDIVTALLGHSEVLN</sequence>
<dbReference type="InterPro" id="IPR017853">
    <property type="entry name" value="GH"/>
</dbReference>
<keyword evidence="1" id="KW-0378">Hydrolase</keyword>
<organism evidence="4">
    <name type="scientific">Talaromyces marneffei PM1</name>
    <dbReference type="NCBI Taxonomy" id="1077442"/>
    <lineage>
        <taxon>Eukaryota</taxon>
        <taxon>Fungi</taxon>
        <taxon>Dikarya</taxon>
        <taxon>Ascomycota</taxon>
        <taxon>Pezizomycotina</taxon>
        <taxon>Eurotiomycetes</taxon>
        <taxon>Eurotiomycetidae</taxon>
        <taxon>Eurotiales</taxon>
        <taxon>Trichocomaceae</taxon>
        <taxon>Talaromyces</taxon>
        <taxon>Talaromyces sect. Talaromyces</taxon>
    </lineage>
</organism>